<feature type="domain" description="Serine aminopeptidase S33" evidence="2">
    <location>
        <begin position="193"/>
        <end position="431"/>
    </location>
</feature>
<evidence type="ECO:0000313" key="3">
    <source>
        <dbReference type="EMBL" id="MBD8490541.1"/>
    </source>
</evidence>
<keyword evidence="4" id="KW-1185">Reference proteome</keyword>
<organism evidence="3 4">
    <name type="scientific">Echinicola arenosa</name>
    <dbReference type="NCBI Taxonomy" id="2774144"/>
    <lineage>
        <taxon>Bacteria</taxon>
        <taxon>Pseudomonadati</taxon>
        <taxon>Bacteroidota</taxon>
        <taxon>Cytophagia</taxon>
        <taxon>Cytophagales</taxon>
        <taxon>Cyclobacteriaceae</taxon>
        <taxon>Echinicola</taxon>
    </lineage>
</organism>
<dbReference type="SUPFAM" id="SSF53474">
    <property type="entry name" value="alpha/beta-Hydrolases"/>
    <property type="match status" value="1"/>
</dbReference>
<name>A0ABR9AP26_9BACT</name>
<dbReference type="InterPro" id="IPR022742">
    <property type="entry name" value="Hydrolase_4"/>
</dbReference>
<dbReference type="EMBL" id="JACYTQ010000007">
    <property type="protein sequence ID" value="MBD8490541.1"/>
    <property type="molecule type" value="Genomic_DNA"/>
</dbReference>
<evidence type="ECO:0000259" key="2">
    <source>
        <dbReference type="Pfam" id="PF12146"/>
    </source>
</evidence>
<sequence>MKKKLINLFVLFFITWSTFGQGVDLEGSWKGELKVMAQKLPLVFNFHQENGDWKGTMDSPAQGAKGIPVSKVLFTTPMLAFEIDQLKISYQGVLVNDSIQGTFKQGGMEFPLNLSKRAEGESTLGARPQEPKPPFDYDIIETSFTNLKEGITLKGTITKPKGMGPFPAVVLVSGSGKQNRNGELLGHQPFWVIADYLSRNGIAVLRYDERGAGESEGDFNKATSFDFEKDAALALAHLKKYPFVDQVRSGVIGHSEGGMIVWIMAAEEKGMGFGISLAGPVVPIAEMMKQQTKDVLASSGASPEIMAEQSQLNSMIYEVFKETKDFDSLKPKLNSALKEYLESKSDIDSVNSEQLARLEQAYGKMISPWFFTFLKFDPSAYIKNSNVPVLALFGENDIQVNGPINKEALEDLQKNTKGIEVETKLYPGLNHLFQPSETGSVSEYARIEVTFDEEVLQDMVNWIKSL</sequence>
<dbReference type="PANTHER" id="PTHR43265">
    <property type="entry name" value="ESTERASE ESTD"/>
    <property type="match status" value="1"/>
</dbReference>
<dbReference type="PANTHER" id="PTHR43265:SF1">
    <property type="entry name" value="ESTERASE ESTD"/>
    <property type="match status" value="1"/>
</dbReference>
<accession>A0ABR9AP26</accession>
<dbReference type="Gene3D" id="3.40.50.1820">
    <property type="entry name" value="alpha/beta hydrolase"/>
    <property type="match status" value="1"/>
</dbReference>
<keyword evidence="1 3" id="KW-0378">Hydrolase</keyword>
<dbReference type="InterPro" id="IPR002471">
    <property type="entry name" value="Pept_S9_AS"/>
</dbReference>
<evidence type="ECO:0000313" key="4">
    <source>
        <dbReference type="Proteomes" id="UP000647133"/>
    </source>
</evidence>
<dbReference type="RefSeq" id="WP_192011417.1">
    <property type="nucleotide sequence ID" value="NZ_JACYTQ010000007.1"/>
</dbReference>
<dbReference type="PROSITE" id="PS00708">
    <property type="entry name" value="PRO_ENDOPEP_SER"/>
    <property type="match status" value="1"/>
</dbReference>
<reference evidence="3 4" key="1">
    <citation type="submission" date="2020-09" db="EMBL/GenBank/DDBJ databases">
        <title>Echinicola sp. CAU 1574 isolated from sand of Sido Beach.</title>
        <authorList>
            <person name="Kim W."/>
        </authorList>
    </citation>
    <scope>NUCLEOTIDE SEQUENCE [LARGE SCALE GENOMIC DNA]</scope>
    <source>
        <strain evidence="3 4">CAU 1574</strain>
    </source>
</reference>
<dbReference type="InterPro" id="IPR053145">
    <property type="entry name" value="AB_hydrolase_Est10"/>
</dbReference>
<comment type="caution">
    <text evidence="3">The sequence shown here is derived from an EMBL/GenBank/DDBJ whole genome shotgun (WGS) entry which is preliminary data.</text>
</comment>
<protein>
    <submittedName>
        <fullName evidence="3">Alpha/beta hydrolase</fullName>
    </submittedName>
</protein>
<gene>
    <name evidence="3" type="ORF">IFO69_17445</name>
</gene>
<dbReference type="GO" id="GO:0016787">
    <property type="term" value="F:hydrolase activity"/>
    <property type="evidence" value="ECO:0007669"/>
    <property type="project" value="UniProtKB-KW"/>
</dbReference>
<dbReference type="InterPro" id="IPR029058">
    <property type="entry name" value="AB_hydrolase_fold"/>
</dbReference>
<proteinExistence type="predicted"/>
<evidence type="ECO:0000256" key="1">
    <source>
        <dbReference type="ARBA" id="ARBA00022801"/>
    </source>
</evidence>
<dbReference type="Proteomes" id="UP000647133">
    <property type="component" value="Unassembled WGS sequence"/>
</dbReference>
<dbReference type="Pfam" id="PF12146">
    <property type="entry name" value="Hydrolase_4"/>
    <property type="match status" value="1"/>
</dbReference>